<dbReference type="PRINTS" id="PR01225">
    <property type="entry name" value="EXPANSNFAMLY"/>
</dbReference>
<feature type="signal peptide" evidence="2">
    <location>
        <begin position="1"/>
        <end position="24"/>
    </location>
</feature>
<dbReference type="InterPro" id="IPR006527">
    <property type="entry name" value="F-box-assoc_dom_typ1"/>
</dbReference>
<evidence type="ECO:0000259" key="4">
    <source>
        <dbReference type="PROSITE" id="PS50843"/>
    </source>
</evidence>
<dbReference type="PROSITE" id="PS50842">
    <property type="entry name" value="EXPANSIN_EG45"/>
    <property type="match status" value="1"/>
</dbReference>
<dbReference type="InterPro" id="IPR036047">
    <property type="entry name" value="F-box-like_dom_sf"/>
</dbReference>
<dbReference type="Pfam" id="PF03330">
    <property type="entry name" value="DPBB_1"/>
    <property type="match status" value="1"/>
</dbReference>
<dbReference type="NCBIfam" id="TIGR01640">
    <property type="entry name" value="F_box_assoc_1"/>
    <property type="match status" value="1"/>
</dbReference>
<evidence type="ECO:0000256" key="2">
    <source>
        <dbReference type="SAM" id="SignalP"/>
    </source>
</evidence>
<feature type="domain" description="Expansin-like EG45" evidence="3">
    <location>
        <begin position="45"/>
        <end position="149"/>
    </location>
</feature>
<keyword evidence="2" id="KW-0732">Signal</keyword>
<protein>
    <recommendedName>
        <fullName evidence="7">Expansin-like EG45 domain-containing protein</fullName>
    </recommendedName>
</protein>
<dbReference type="InterPro" id="IPR009009">
    <property type="entry name" value="RlpA-like_DPBB"/>
</dbReference>
<dbReference type="Pfam" id="PF01357">
    <property type="entry name" value="Expansin_C"/>
    <property type="match status" value="1"/>
</dbReference>
<dbReference type="Gene3D" id="2.60.40.760">
    <property type="entry name" value="Expansin, cellulose-binding-like domain"/>
    <property type="match status" value="1"/>
</dbReference>
<keyword evidence="6" id="KW-1185">Reference proteome</keyword>
<name>A0ABQ7N6W7_BRACM</name>
<evidence type="ECO:0000259" key="3">
    <source>
        <dbReference type="PROSITE" id="PS50842"/>
    </source>
</evidence>
<feature type="chain" id="PRO_5046810050" description="Expansin-like EG45 domain-containing protein" evidence="2">
    <location>
        <begin position="25"/>
        <end position="784"/>
    </location>
</feature>
<dbReference type="InterPro" id="IPR007117">
    <property type="entry name" value="Expansin_CBD"/>
</dbReference>
<dbReference type="Pfam" id="PF07734">
    <property type="entry name" value="FBA_1"/>
    <property type="match status" value="1"/>
</dbReference>
<evidence type="ECO:0008006" key="7">
    <source>
        <dbReference type="Google" id="ProtNLM"/>
    </source>
</evidence>
<dbReference type="SUPFAM" id="SSF81383">
    <property type="entry name" value="F-box domain"/>
    <property type="match status" value="1"/>
</dbReference>
<gene>
    <name evidence="5" type="primary">A03p053720.1_BraROA</name>
    <name evidence="5" type="ORF">IGI04_012763</name>
</gene>
<dbReference type="InterPro" id="IPR007118">
    <property type="entry name" value="Expan_Lol_pI"/>
</dbReference>
<proteinExistence type="inferred from homology"/>
<sequence>MKKSHVLLLLLVQVIVLLPLLCLSDDFVSSRATYYGSPDCKGNSRGACGYGEFGRDINDGEVSGVSSRLWKNGAGCGACYQVRCKIPPHCNEEGVYVVATDYGEGDGTDFIFSPKAYGRMARPGTEFQLYSFGVVDVEYQRVPCRYVGYNLVYKIHEKSYNPHYLAVLILYVGGVNDILAVEFWQEDCKEWKRMRRVFGAVHDYQNPPRGTLSLRTLFQQIGPPEPPTTPTFYLLNSLSLDSLIPHGSLVRFKSICKQWYSLFNDKRFIYKHLDLSREQFIQLAHHNESVNLFNLETQAPSRFQGTPEISRMIHCDGLLLCQCIEGDTSKLVIWNPVLRRFYWIEPSRHFERYSIVYGFGYDNVSRENYKIMRFNVMKNSGLEIYECKSKLWRSVDASLDSCVKLWSPHYQSLSMNGNMYWIAHRKKGNLETEIFVQSFDFTAETFKDIGCGVPFETECTSLCRASTLVLSSFGGDRLSLLHQHKRENIELWTTNKVTDEVVCWSKYLNVTGPDLPILHYAPYYNFPTYFIDHKTSTIIAWCGEFNATKNYIDVIIYEISDGEIKKQVVEAAGHGLGYSCHNLCYVYVPSLISASIWILDKSICINLDGAAKQIRLYNHKVPKEPKLAGNNKPDKRLPPRLFAQYRFPTGRLNIYSKPDILPFIQHVLRNTEELQYIKNSCFGKLFEFPARQCPLSTTHMVEAKVLHLVHDFQCLSKSVTEQIDSHKTWLQELEFKEDMEATLSSNMNTTQLSDNGPGHNFAAAVGIEEHVGMENLEEISMMVK</sequence>
<reference evidence="5 6" key="1">
    <citation type="submission" date="2021-03" db="EMBL/GenBank/DDBJ databases">
        <authorList>
            <person name="King G.J."/>
            <person name="Bancroft I."/>
            <person name="Baten A."/>
            <person name="Bloomfield J."/>
            <person name="Borpatragohain P."/>
            <person name="He Z."/>
            <person name="Irish N."/>
            <person name="Irwin J."/>
            <person name="Liu K."/>
            <person name="Mauleon R.P."/>
            <person name="Moore J."/>
            <person name="Morris R."/>
            <person name="Ostergaard L."/>
            <person name="Wang B."/>
            <person name="Wells R."/>
        </authorList>
    </citation>
    <scope>NUCLEOTIDE SEQUENCE [LARGE SCALE GENOMIC DNA]</scope>
    <source>
        <strain evidence="5">R-o-18</strain>
        <tissue evidence="5">Leaf</tissue>
    </source>
</reference>
<comment type="similarity">
    <text evidence="1">Belongs to the expansin family.</text>
</comment>
<dbReference type="SUPFAM" id="SSF49590">
    <property type="entry name" value="PHL pollen allergen"/>
    <property type="match status" value="1"/>
</dbReference>
<comment type="caution">
    <text evidence="5">The sequence shown here is derived from an EMBL/GenBank/DDBJ whole genome shotgun (WGS) entry which is preliminary data.</text>
</comment>
<dbReference type="SUPFAM" id="SSF50685">
    <property type="entry name" value="Barwin-like endoglucanases"/>
    <property type="match status" value="1"/>
</dbReference>
<dbReference type="InterPro" id="IPR007112">
    <property type="entry name" value="Expansin/allergen_DPBB_dom"/>
</dbReference>
<organism evidence="5 6">
    <name type="scientific">Brassica rapa subsp. trilocularis</name>
    <dbReference type="NCBI Taxonomy" id="1813537"/>
    <lineage>
        <taxon>Eukaryota</taxon>
        <taxon>Viridiplantae</taxon>
        <taxon>Streptophyta</taxon>
        <taxon>Embryophyta</taxon>
        <taxon>Tracheophyta</taxon>
        <taxon>Spermatophyta</taxon>
        <taxon>Magnoliopsida</taxon>
        <taxon>eudicotyledons</taxon>
        <taxon>Gunneridae</taxon>
        <taxon>Pentapetalae</taxon>
        <taxon>rosids</taxon>
        <taxon>malvids</taxon>
        <taxon>Brassicales</taxon>
        <taxon>Brassicaceae</taxon>
        <taxon>Brassiceae</taxon>
        <taxon>Brassica</taxon>
    </lineage>
</organism>
<evidence type="ECO:0000313" key="5">
    <source>
        <dbReference type="EMBL" id="KAG5406644.1"/>
    </source>
</evidence>
<dbReference type="SMART" id="SM00837">
    <property type="entry name" value="DPBB_1"/>
    <property type="match status" value="1"/>
</dbReference>
<accession>A0ABQ7N6W7</accession>
<dbReference type="InterPro" id="IPR036749">
    <property type="entry name" value="Expansin_CBD_sf"/>
</dbReference>
<dbReference type="PROSITE" id="PS50843">
    <property type="entry name" value="EXPANSIN_CBD"/>
    <property type="match status" value="1"/>
</dbReference>
<dbReference type="EMBL" id="JADBGQ010000003">
    <property type="protein sequence ID" value="KAG5406644.1"/>
    <property type="molecule type" value="Genomic_DNA"/>
</dbReference>
<dbReference type="Gene3D" id="2.40.40.10">
    <property type="entry name" value="RlpA-like domain"/>
    <property type="match status" value="1"/>
</dbReference>
<dbReference type="InterPro" id="IPR036908">
    <property type="entry name" value="RlpA-like_sf"/>
</dbReference>
<evidence type="ECO:0000256" key="1">
    <source>
        <dbReference type="RuleBase" id="RU003460"/>
    </source>
</evidence>
<evidence type="ECO:0000313" key="6">
    <source>
        <dbReference type="Proteomes" id="UP000823674"/>
    </source>
</evidence>
<dbReference type="InterPro" id="IPR017451">
    <property type="entry name" value="F-box-assoc_interact_dom"/>
</dbReference>
<dbReference type="CDD" id="cd22277">
    <property type="entry name" value="DPBB_EXLB_N"/>
    <property type="match status" value="1"/>
</dbReference>
<dbReference type="PANTHER" id="PTHR31692">
    <property type="entry name" value="EXPANSIN-B3"/>
    <property type="match status" value="1"/>
</dbReference>
<dbReference type="PANTHER" id="PTHR31692:SF119">
    <property type="entry name" value="EXPANSIN-LIKE B1"/>
    <property type="match status" value="1"/>
</dbReference>
<feature type="domain" description="Expansin-like CBD" evidence="4">
    <location>
        <begin position="163"/>
        <end position="215"/>
    </location>
</feature>
<dbReference type="Proteomes" id="UP000823674">
    <property type="component" value="Chromosome A03"/>
</dbReference>